<keyword evidence="1" id="KW-0732">Signal</keyword>
<feature type="chain" id="PRO_5045704820" description="DUF4019 domain-containing protein" evidence="1">
    <location>
        <begin position="33"/>
        <end position="164"/>
    </location>
</feature>
<name>A0ABN0FZH4_9BURK</name>
<evidence type="ECO:0008006" key="4">
    <source>
        <dbReference type="Google" id="ProtNLM"/>
    </source>
</evidence>
<dbReference type="EMBL" id="JH692067">
    <property type="protein sequence ID" value="EIP85350.1"/>
    <property type="molecule type" value="Genomic_DNA"/>
</dbReference>
<evidence type="ECO:0000313" key="2">
    <source>
        <dbReference type="EMBL" id="EIP85350.1"/>
    </source>
</evidence>
<dbReference type="InterPro" id="IPR025091">
    <property type="entry name" value="DUF4019"/>
</dbReference>
<proteinExistence type="predicted"/>
<sequence>MPGFNQEVTLKKIVARCAAAGALLAAGALAHAQTSPSPDGVLQSAENVLKQIDEGRFDDMWKDCAAFVRSKSTAQRFADDTRRLRAPLGAVARRGWSDIMLIQFANTKDVPDGLYANVDFTTTLQGGKVVFEKLSLRRESDGQWRLVSYAPRQQQGVAPALAGQ</sequence>
<reference evidence="3" key="1">
    <citation type="journal article" date="2012" name="J. Bacteriol.">
        <title>Revised Genome Sequence of Burkholderia thailandensis MSMB43 with Improved Annotation.</title>
        <authorList>
            <person name="Zhuo Y."/>
            <person name="Liu L."/>
            <person name="Wang Q."/>
            <person name="Liu X."/>
            <person name="Ren B."/>
            <person name="Liu M."/>
            <person name="Ni P."/>
            <person name="Cheng Y.Q."/>
            <person name="Zhang L."/>
        </authorList>
    </citation>
    <scope>NUCLEOTIDE SEQUENCE [LARGE SCALE GENOMIC DNA]</scope>
    <source>
        <strain evidence="3">MSMB43</strain>
    </source>
</reference>
<evidence type="ECO:0000256" key="1">
    <source>
        <dbReference type="SAM" id="SignalP"/>
    </source>
</evidence>
<gene>
    <name evidence="2" type="ORF">A33K_17904</name>
</gene>
<accession>A0ABN0FZH4</accession>
<organism evidence="2 3">
    <name type="scientific">Burkholderia humptydooensis MSMB43</name>
    <dbReference type="NCBI Taxonomy" id="441157"/>
    <lineage>
        <taxon>Bacteria</taxon>
        <taxon>Pseudomonadati</taxon>
        <taxon>Pseudomonadota</taxon>
        <taxon>Betaproteobacteria</taxon>
        <taxon>Burkholderiales</taxon>
        <taxon>Burkholderiaceae</taxon>
        <taxon>Burkholderia</taxon>
        <taxon>pseudomallei group</taxon>
    </lineage>
</organism>
<feature type="signal peptide" evidence="1">
    <location>
        <begin position="1"/>
        <end position="32"/>
    </location>
</feature>
<keyword evidence="3" id="KW-1185">Reference proteome</keyword>
<protein>
    <recommendedName>
        <fullName evidence="4">DUF4019 domain-containing protein</fullName>
    </recommendedName>
</protein>
<dbReference type="Proteomes" id="UP000004682">
    <property type="component" value="Unassembled WGS sequence"/>
</dbReference>
<dbReference type="Pfam" id="PF13211">
    <property type="entry name" value="DUF4019"/>
    <property type="match status" value="1"/>
</dbReference>
<evidence type="ECO:0000313" key="3">
    <source>
        <dbReference type="Proteomes" id="UP000004682"/>
    </source>
</evidence>